<reference evidence="2 3" key="1">
    <citation type="submission" date="2018-06" db="EMBL/GenBank/DDBJ databases">
        <authorList>
            <consortium name="Pathogen Informatics"/>
            <person name="Doyle S."/>
        </authorList>
    </citation>
    <scope>NUCLEOTIDE SEQUENCE [LARGE SCALE GENOMIC DNA]</scope>
    <source>
        <strain evidence="2 3">NCTC12722</strain>
    </source>
</reference>
<gene>
    <name evidence="2" type="ORF">NCTC12722_01849</name>
</gene>
<keyword evidence="1" id="KW-0732">Signal</keyword>
<dbReference type="Proteomes" id="UP000254343">
    <property type="component" value="Unassembled WGS sequence"/>
</dbReference>
<organism evidence="2 3">
    <name type="scientific">Afipia felis</name>
    <name type="common">Cat scratch disease bacillus</name>
    <dbReference type="NCBI Taxonomy" id="1035"/>
    <lineage>
        <taxon>Bacteria</taxon>
        <taxon>Pseudomonadati</taxon>
        <taxon>Pseudomonadota</taxon>
        <taxon>Alphaproteobacteria</taxon>
        <taxon>Hyphomicrobiales</taxon>
        <taxon>Nitrobacteraceae</taxon>
        <taxon>Afipia</taxon>
    </lineage>
</organism>
<accession>A0A380W6S2</accession>
<evidence type="ECO:0000256" key="1">
    <source>
        <dbReference type="SAM" id="SignalP"/>
    </source>
</evidence>
<name>A0A380W6S2_AFIFE</name>
<dbReference type="OrthoDB" id="9815514at2"/>
<dbReference type="InterPro" id="IPR015000">
    <property type="entry name" value="EipB-like"/>
</dbReference>
<evidence type="ECO:0000313" key="3">
    <source>
        <dbReference type="Proteomes" id="UP000254343"/>
    </source>
</evidence>
<protein>
    <submittedName>
        <fullName evidence="2">Domain of uncharacterized function (DUF1849)</fullName>
    </submittedName>
</protein>
<feature type="signal peptide" evidence="1">
    <location>
        <begin position="1"/>
        <end position="26"/>
    </location>
</feature>
<dbReference type="RefSeq" id="WP_002715477.1">
    <property type="nucleotide sequence ID" value="NZ_UFSI01000001.1"/>
</dbReference>
<feature type="chain" id="PRO_5016607677" evidence="1">
    <location>
        <begin position="27"/>
        <end position="286"/>
    </location>
</feature>
<sequence length="286" mass="31286">MVSSRSFLRTFCVLGTVVASGSFAHAQTAAGVPFMAHEAVYDLSLAKARGNAAVNSANGRIVYKFGGNACDGYSTDFRQVSRIESGEDRTTTSDLRSTNWEDAKGKSYRFKVASQTNDAEPSYVDGMAERGPDGTITVKLKQPSAKTFTLDKDIVFPTEQTRRIIEAAKDGKRILELGVYDGSDNGEKVYNTFVVIGQPIAGNRASASPDVASKSDQLKHQTRWPVTVSYYDRGAKPDKGEQTPLYTMSFELYEDGVSRALVLDYNDFVVNGTMDKFEVGDNKPCK</sequence>
<dbReference type="AlphaFoldDB" id="A0A380W6S2"/>
<dbReference type="EMBL" id="UIGB01000001">
    <property type="protein sequence ID" value="SUU84651.1"/>
    <property type="molecule type" value="Genomic_DNA"/>
</dbReference>
<dbReference type="Pfam" id="PF08904">
    <property type="entry name" value="EipB_like"/>
    <property type="match status" value="1"/>
</dbReference>
<evidence type="ECO:0000313" key="2">
    <source>
        <dbReference type="EMBL" id="SUU84651.1"/>
    </source>
</evidence>
<proteinExistence type="predicted"/>